<proteinExistence type="predicted"/>
<evidence type="ECO:0000313" key="2">
    <source>
        <dbReference type="Proteomes" id="UP001499884"/>
    </source>
</evidence>
<sequence>MPILDHVLVVPVDEGGEFVFAHALDSGIRVWTRGPLRRVDERPRLRGVAAPLYGGSISDMSALRDFVTDFVDHATDEAATVLSRGRIRDTRPLVARTRSDSLSSRMHFSYRALSPMHTIGAWGGAAPELLISRVRGLERTGIGYFATGLPELPADVIPGALPTALPAAVISPERAEYLSEYLHAPVGHVLHHLGHAARR</sequence>
<name>A0ABP7GGJ4_9ACTN</name>
<evidence type="ECO:0000313" key="1">
    <source>
        <dbReference type="EMBL" id="GAA3763920.1"/>
    </source>
</evidence>
<gene>
    <name evidence="1" type="ORF">GCM10023082_66320</name>
</gene>
<keyword evidence="2" id="KW-1185">Reference proteome</keyword>
<comment type="caution">
    <text evidence="1">The sequence shown here is derived from an EMBL/GenBank/DDBJ whole genome shotgun (WGS) entry which is preliminary data.</text>
</comment>
<protein>
    <recommendedName>
        <fullName evidence="3">Glyoxalase-like domain-containing protein</fullName>
    </recommendedName>
</protein>
<dbReference type="EMBL" id="BAABEP010000113">
    <property type="protein sequence ID" value="GAA3763920.1"/>
    <property type="molecule type" value="Genomic_DNA"/>
</dbReference>
<accession>A0ABP7GGJ4</accession>
<dbReference type="Proteomes" id="UP001499884">
    <property type="component" value="Unassembled WGS sequence"/>
</dbReference>
<evidence type="ECO:0008006" key="3">
    <source>
        <dbReference type="Google" id="ProtNLM"/>
    </source>
</evidence>
<dbReference type="RefSeq" id="WP_345655787.1">
    <property type="nucleotide sequence ID" value="NZ_BAABEP010000113.1"/>
</dbReference>
<reference evidence="2" key="1">
    <citation type="journal article" date="2019" name="Int. J. Syst. Evol. Microbiol.">
        <title>The Global Catalogue of Microorganisms (GCM) 10K type strain sequencing project: providing services to taxonomists for standard genome sequencing and annotation.</title>
        <authorList>
            <consortium name="The Broad Institute Genomics Platform"/>
            <consortium name="The Broad Institute Genome Sequencing Center for Infectious Disease"/>
            <person name="Wu L."/>
            <person name="Ma J."/>
        </authorList>
    </citation>
    <scope>NUCLEOTIDE SEQUENCE [LARGE SCALE GENOMIC DNA]</scope>
    <source>
        <strain evidence="2">JCM 30846</strain>
    </source>
</reference>
<organism evidence="1 2">
    <name type="scientific">Streptomyces tremellae</name>
    <dbReference type="NCBI Taxonomy" id="1124239"/>
    <lineage>
        <taxon>Bacteria</taxon>
        <taxon>Bacillati</taxon>
        <taxon>Actinomycetota</taxon>
        <taxon>Actinomycetes</taxon>
        <taxon>Kitasatosporales</taxon>
        <taxon>Streptomycetaceae</taxon>
        <taxon>Streptomyces</taxon>
    </lineage>
</organism>